<evidence type="ECO:0000256" key="2">
    <source>
        <dbReference type="ARBA" id="ARBA00023125"/>
    </source>
</evidence>
<proteinExistence type="predicted"/>
<evidence type="ECO:0000259" key="4">
    <source>
        <dbReference type="PROSITE" id="PS50995"/>
    </source>
</evidence>
<dbReference type="InterPro" id="IPR000835">
    <property type="entry name" value="HTH_MarR-typ"/>
</dbReference>
<gene>
    <name evidence="5" type="ORF">KK488_06610</name>
</gene>
<dbReference type="PANTHER" id="PTHR33164:SF64">
    <property type="entry name" value="TRANSCRIPTIONAL REGULATOR SLYA"/>
    <property type="match status" value="1"/>
</dbReference>
<dbReference type="Gene3D" id="1.10.10.10">
    <property type="entry name" value="Winged helix-like DNA-binding domain superfamily/Winged helix DNA-binding domain"/>
    <property type="match status" value="1"/>
</dbReference>
<dbReference type="InterPro" id="IPR036390">
    <property type="entry name" value="WH_DNA-bd_sf"/>
</dbReference>
<dbReference type="RefSeq" id="WP_214622375.1">
    <property type="nucleotide sequence ID" value="NZ_JAHGAW010000004.1"/>
</dbReference>
<dbReference type="InterPro" id="IPR036388">
    <property type="entry name" value="WH-like_DNA-bd_sf"/>
</dbReference>
<evidence type="ECO:0000256" key="1">
    <source>
        <dbReference type="ARBA" id="ARBA00023015"/>
    </source>
</evidence>
<reference evidence="5" key="1">
    <citation type="submission" date="2021-05" db="EMBL/GenBank/DDBJ databases">
        <title>Genome of Sphingobium sp. strain.</title>
        <authorList>
            <person name="Fan R."/>
        </authorList>
    </citation>
    <scope>NUCLEOTIDE SEQUENCE</scope>
    <source>
        <strain evidence="5">H33</strain>
    </source>
</reference>
<dbReference type="InterPro" id="IPR039422">
    <property type="entry name" value="MarR/SlyA-like"/>
</dbReference>
<evidence type="ECO:0000313" key="6">
    <source>
        <dbReference type="Proteomes" id="UP001138757"/>
    </source>
</evidence>
<dbReference type="Pfam" id="PF12802">
    <property type="entry name" value="MarR_2"/>
    <property type="match status" value="1"/>
</dbReference>
<keyword evidence="3" id="KW-0804">Transcription</keyword>
<dbReference type="PRINTS" id="PR00598">
    <property type="entry name" value="HTHMARR"/>
</dbReference>
<dbReference type="GO" id="GO:0006950">
    <property type="term" value="P:response to stress"/>
    <property type="evidence" value="ECO:0007669"/>
    <property type="project" value="TreeGrafter"/>
</dbReference>
<evidence type="ECO:0000256" key="3">
    <source>
        <dbReference type="ARBA" id="ARBA00023163"/>
    </source>
</evidence>
<keyword evidence="1" id="KW-0805">Transcription regulation</keyword>
<dbReference type="PROSITE" id="PS01117">
    <property type="entry name" value="HTH_MARR_1"/>
    <property type="match status" value="1"/>
</dbReference>
<protein>
    <submittedName>
        <fullName evidence="5">Winged helix DNA-binding protein</fullName>
    </submittedName>
</protein>
<keyword evidence="6" id="KW-1185">Reference proteome</keyword>
<dbReference type="SUPFAM" id="SSF46785">
    <property type="entry name" value="Winged helix' DNA-binding domain"/>
    <property type="match status" value="1"/>
</dbReference>
<accession>A0A9X1DAU1</accession>
<feature type="domain" description="HTH marR-type" evidence="4">
    <location>
        <begin position="42"/>
        <end position="176"/>
    </location>
</feature>
<dbReference type="AlphaFoldDB" id="A0A9X1DAU1"/>
<dbReference type="EMBL" id="JAHGAW010000004">
    <property type="protein sequence ID" value="MBT2186617.1"/>
    <property type="molecule type" value="Genomic_DNA"/>
</dbReference>
<dbReference type="Proteomes" id="UP001138757">
    <property type="component" value="Unassembled WGS sequence"/>
</dbReference>
<dbReference type="GO" id="GO:0003700">
    <property type="term" value="F:DNA-binding transcription factor activity"/>
    <property type="evidence" value="ECO:0007669"/>
    <property type="project" value="InterPro"/>
</dbReference>
<sequence length="182" mass="20620">MAASAGAKKVDDKASEGRVGDFDDWAEGYNRFYPDDTRLDREYRLSRLLVMAGRSWVTHIDNRLRSETGQSRARWQALFTIAFGPQPVTLTDLGQRLFVQWPTLVRVIEGLAADGLIKRIDNPRDGRSKLVSLTPEGLAVVHKIQPVLDAERQKMLADLDDAELKQCAELLQRMFERVARVP</sequence>
<dbReference type="InterPro" id="IPR023187">
    <property type="entry name" value="Tscrpt_reg_MarR-type_CS"/>
</dbReference>
<evidence type="ECO:0000313" key="5">
    <source>
        <dbReference type="EMBL" id="MBT2186617.1"/>
    </source>
</evidence>
<name>A0A9X1DAU1_9SPHN</name>
<dbReference type="PANTHER" id="PTHR33164">
    <property type="entry name" value="TRANSCRIPTIONAL REGULATOR, MARR FAMILY"/>
    <property type="match status" value="1"/>
</dbReference>
<organism evidence="5 6">
    <name type="scientific">Sphingobium nicotianae</name>
    <dbReference type="NCBI Taxonomy" id="2782607"/>
    <lineage>
        <taxon>Bacteria</taxon>
        <taxon>Pseudomonadati</taxon>
        <taxon>Pseudomonadota</taxon>
        <taxon>Alphaproteobacteria</taxon>
        <taxon>Sphingomonadales</taxon>
        <taxon>Sphingomonadaceae</taxon>
        <taxon>Sphingobium</taxon>
    </lineage>
</organism>
<dbReference type="PROSITE" id="PS50995">
    <property type="entry name" value="HTH_MARR_2"/>
    <property type="match status" value="1"/>
</dbReference>
<dbReference type="GO" id="GO:0003677">
    <property type="term" value="F:DNA binding"/>
    <property type="evidence" value="ECO:0007669"/>
    <property type="project" value="UniProtKB-KW"/>
</dbReference>
<comment type="caution">
    <text evidence="5">The sequence shown here is derived from an EMBL/GenBank/DDBJ whole genome shotgun (WGS) entry which is preliminary data.</text>
</comment>
<dbReference type="SMART" id="SM00347">
    <property type="entry name" value="HTH_MARR"/>
    <property type="match status" value="1"/>
</dbReference>
<keyword evidence="2 5" id="KW-0238">DNA-binding</keyword>